<comment type="caution">
    <text evidence="2">The sequence shown here is derived from an EMBL/GenBank/DDBJ whole genome shotgun (WGS) entry which is preliminary data.</text>
</comment>
<dbReference type="AlphaFoldDB" id="K1VYK0"/>
<dbReference type="OMA" id="CENDCKV"/>
<evidence type="ECO:0000256" key="1">
    <source>
        <dbReference type="SAM" id="SignalP"/>
    </source>
</evidence>
<dbReference type="OrthoDB" id="2563047at2759"/>
<feature type="signal peptide" evidence="1">
    <location>
        <begin position="1"/>
        <end position="17"/>
    </location>
</feature>
<keyword evidence="3" id="KW-1185">Reference proteome</keyword>
<proteinExistence type="predicted"/>
<evidence type="ECO:0000313" key="3">
    <source>
        <dbReference type="Proteomes" id="UP000006757"/>
    </source>
</evidence>
<feature type="chain" id="PRO_5003852556" evidence="1">
    <location>
        <begin position="18"/>
        <end position="384"/>
    </location>
</feature>
<reference evidence="2 3" key="1">
    <citation type="journal article" date="2012" name="Eukaryot. Cell">
        <title>Genome sequence of the Trichosporon asahii environmental strain CBS 8904.</title>
        <authorList>
            <person name="Yang R.Y."/>
            <person name="Li H.T."/>
            <person name="Zhu H."/>
            <person name="Zhou G.P."/>
            <person name="Wang M."/>
            <person name="Wang L."/>
        </authorList>
    </citation>
    <scope>NUCLEOTIDE SEQUENCE [LARGE SCALE GENOMIC DNA]</scope>
    <source>
        <strain evidence="2 3">CBS 8904</strain>
    </source>
</reference>
<dbReference type="EMBL" id="AMBO01000038">
    <property type="protein sequence ID" value="EKD05666.1"/>
    <property type="molecule type" value="Genomic_DNA"/>
</dbReference>
<dbReference type="Proteomes" id="UP000006757">
    <property type="component" value="Unassembled WGS sequence"/>
</dbReference>
<accession>K1VYK0</accession>
<protein>
    <submittedName>
        <fullName evidence="2">Uncharacterized protein</fullName>
    </submittedName>
</protein>
<name>K1VYK0_TRIAC</name>
<dbReference type="HOGENOM" id="CLU_719991_0_0_1"/>
<dbReference type="STRING" id="1220162.K1VYK0"/>
<evidence type="ECO:0000313" key="2">
    <source>
        <dbReference type="EMBL" id="EKD05666.1"/>
    </source>
</evidence>
<gene>
    <name evidence="2" type="ORF">A1Q2_00034</name>
</gene>
<dbReference type="InParanoid" id="K1VYK0"/>
<sequence length="384" mass="41612">MVKALATALLLAAGAQAAAQISHKPINITLPDSSPLLVYSPREANASMPNYTYNPDLWNTTFVRRPWTEWQPNTLGRGESSHRTNKAGNSVSVTWLGTGVYFHGVCENDCKVTLSINGGPEKEFTPGPGYGEAGPLAFFNDHDATENTQNTAVLTLKQGVIGVQRARSDVTETTLNWLNTTTGTDNNINPAIDSKNPDGTVWGGVHLLGNGLDQMVYRRIDTKQANSYAQFRIPENTTMVSLWGTMNLDHGNFTVTVTPPPPGSKTEGKTLLNGFATWSIIDTPLYMAPLDPNTDYTLRLENLEQDKYLDLASARFYTLDPANAVQPESVTEQPQSHGLSAGAIAGIAIGSVLGAMLHRWSHRVPHLAPPQHTPLQHVSSTVAC</sequence>
<keyword evidence="1" id="KW-0732">Signal</keyword>
<organism evidence="2 3">
    <name type="scientific">Trichosporon asahii var. asahii (strain CBS 8904)</name>
    <name type="common">Yeast</name>
    <dbReference type="NCBI Taxonomy" id="1220162"/>
    <lineage>
        <taxon>Eukaryota</taxon>
        <taxon>Fungi</taxon>
        <taxon>Dikarya</taxon>
        <taxon>Basidiomycota</taxon>
        <taxon>Agaricomycotina</taxon>
        <taxon>Tremellomycetes</taxon>
        <taxon>Trichosporonales</taxon>
        <taxon>Trichosporonaceae</taxon>
        <taxon>Trichosporon</taxon>
    </lineage>
</organism>